<proteinExistence type="predicted"/>
<reference evidence="1 2" key="1">
    <citation type="submission" date="2015-10" db="EMBL/GenBank/DDBJ databases">
        <title>Genome sequence of Chryseobacterium greenlandense.</title>
        <authorList>
            <person name="Newman J."/>
            <person name="Fischer K."/>
            <person name="Miller J."/>
        </authorList>
    </citation>
    <scope>NUCLEOTIDE SEQUENCE [LARGE SCALE GENOMIC DNA]</scope>
    <source>
        <strain evidence="1 2">UMB34</strain>
    </source>
</reference>
<dbReference type="EMBL" id="LMAI01000002">
    <property type="protein sequence ID" value="KUJ57545.1"/>
    <property type="molecule type" value="Genomic_DNA"/>
</dbReference>
<protein>
    <submittedName>
        <fullName evidence="1">Uncharacterized protein</fullName>
    </submittedName>
</protein>
<name>A0A101CJU4_9FLAO</name>
<organism evidence="1 2">
    <name type="scientific">Chryseobacterium aquaticum subsp. greenlandense</name>
    <dbReference type="NCBI Taxonomy" id="345663"/>
    <lineage>
        <taxon>Bacteria</taxon>
        <taxon>Pseudomonadati</taxon>
        <taxon>Bacteroidota</taxon>
        <taxon>Flavobacteriia</taxon>
        <taxon>Flavobacteriales</taxon>
        <taxon>Weeksellaceae</taxon>
        <taxon>Chryseobacterium group</taxon>
        <taxon>Chryseobacterium</taxon>
    </lineage>
</organism>
<accession>A0A101CJU4</accession>
<evidence type="ECO:0000313" key="2">
    <source>
        <dbReference type="Proteomes" id="UP000054388"/>
    </source>
</evidence>
<comment type="caution">
    <text evidence="1">The sequence shown here is derived from an EMBL/GenBank/DDBJ whole genome shotgun (WGS) entry which is preliminary data.</text>
</comment>
<evidence type="ECO:0000313" key="1">
    <source>
        <dbReference type="EMBL" id="KUJ57545.1"/>
    </source>
</evidence>
<dbReference type="Proteomes" id="UP000054388">
    <property type="component" value="Unassembled WGS sequence"/>
</dbReference>
<gene>
    <name evidence="1" type="ORF">AR686_01895</name>
</gene>
<dbReference type="AlphaFoldDB" id="A0A101CJU4"/>
<sequence length="60" mass="6738">MFFPAKQIADSVTRLKKIEALLNFLGSEPSKTEEKHLLPNPEFSSVLSGDLEISFVNLFL</sequence>